<evidence type="ECO:0000313" key="3">
    <source>
        <dbReference type="EMBL" id="KAF7113131.1"/>
    </source>
</evidence>
<evidence type="ECO:0000259" key="2">
    <source>
        <dbReference type="Pfam" id="PF04937"/>
    </source>
</evidence>
<proteinExistence type="predicted"/>
<evidence type="ECO:0000256" key="1">
    <source>
        <dbReference type="SAM" id="MobiDB-lite"/>
    </source>
</evidence>
<dbReference type="OrthoDB" id="2012664at2759"/>
<feature type="compositionally biased region" description="Acidic residues" evidence="1">
    <location>
        <begin position="21"/>
        <end position="32"/>
    </location>
</feature>
<evidence type="ECO:0000313" key="4">
    <source>
        <dbReference type="Proteomes" id="UP000626092"/>
    </source>
</evidence>
<accession>A0A834FV46</accession>
<gene>
    <name evidence="3" type="ORF">RHSIM_RhsimUnG0157300</name>
</gene>
<feature type="domain" description="DUF659" evidence="2">
    <location>
        <begin position="272"/>
        <end position="353"/>
    </location>
</feature>
<dbReference type="Proteomes" id="UP000626092">
    <property type="component" value="Unassembled WGS sequence"/>
</dbReference>
<name>A0A834FV46_RHOSS</name>
<reference evidence="3" key="1">
    <citation type="submission" date="2019-11" db="EMBL/GenBank/DDBJ databases">
        <authorList>
            <person name="Liu Y."/>
            <person name="Hou J."/>
            <person name="Li T.-Q."/>
            <person name="Guan C.-H."/>
            <person name="Wu X."/>
            <person name="Wu H.-Z."/>
            <person name="Ling F."/>
            <person name="Zhang R."/>
            <person name="Shi X.-G."/>
            <person name="Ren J.-P."/>
            <person name="Chen E.-F."/>
            <person name="Sun J.-M."/>
        </authorList>
    </citation>
    <scope>NUCLEOTIDE SEQUENCE</scope>
    <source>
        <strain evidence="3">Adult_tree_wgs_1</strain>
        <tissue evidence="3">Leaves</tissue>
    </source>
</reference>
<keyword evidence="4" id="KW-1185">Reference proteome</keyword>
<dbReference type="PANTHER" id="PTHR32166:SF74">
    <property type="entry name" value="OS05G0256350 PROTEIN"/>
    <property type="match status" value="1"/>
</dbReference>
<dbReference type="AlphaFoldDB" id="A0A834FV46"/>
<feature type="compositionally biased region" description="Polar residues" evidence="1">
    <location>
        <begin position="1"/>
        <end position="16"/>
    </location>
</feature>
<dbReference type="PANTHER" id="PTHR32166">
    <property type="entry name" value="OSJNBA0013A04.12 PROTEIN"/>
    <property type="match status" value="1"/>
</dbReference>
<feature type="compositionally biased region" description="Basic and acidic residues" evidence="1">
    <location>
        <begin position="39"/>
        <end position="49"/>
    </location>
</feature>
<dbReference type="Pfam" id="PF04937">
    <property type="entry name" value="DUF659"/>
    <property type="match status" value="1"/>
</dbReference>
<feature type="region of interest" description="Disordered" evidence="1">
    <location>
        <begin position="1"/>
        <end position="74"/>
    </location>
</feature>
<protein>
    <recommendedName>
        <fullName evidence="2">DUF659 domain-containing protein</fullName>
    </recommendedName>
</protein>
<organism evidence="3 4">
    <name type="scientific">Rhododendron simsii</name>
    <name type="common">Sims's rhododendron</name>
    <dbReference type="NCBI Taxonomy" id="118357"/>
    <lineage>
        <taxon>Eukaryota</taxon>
        <taxon>Viridiplantae</taxon>
        <taxon>Streptophyta</taxon>
        <taxon>Embryophyta</taxon>
        <taxon>Tracheophyta</taxon>
        <taxon>Spermatophyta</taxon>
        <taxon>Magnoliopsida</taxon>
        <taxon>eudicotyledons</taxon>
        <taxon>Gunneridae</taxon>
        <taxon>Pentapetalae</taxon>
        <taxon>asterids</taxon>
        <taxon>Ericales</taxon>
        <taxon>Ericaceae</taxon>
        <taxon>Ericoideae</taxon>
        <taxon>Rhodoreae</taxon>
        <taxon>Rhododendron</taxon>
    </lineage>
</organism>
<sequence length="356" mass="39952">MSTRSTESGSDLGYSSRSHDSDDDNVESDDNDSGYSRSHHSDHIGRLSDNDSTPVHGPSGPLSDETSPKRRRRKITTTVDRISELPDSVLAHLLSFVPVEDAIKTQLTPDFASPVTIEVNLRIGSPGSKEPVSGGFCQAHFQTYFVFVKAFERFGYVIEFEDSHGLLSFKGEESEGDEIENVAVGSKKRPYVLGPMDRCTNINPDSSDTSGFKKTRQPNISDAIWKEKSHKVSQYLARWVYEAGIPFHAIDNDSFKRFVEAVGQFGPGYQPPSQYQLREPLLKEEVERTKTFLKKQEEEWALTGCSIMTDAWTDQKRRSIMNLCVNCKQGTCFLSSKEDSEESHTGVYIFEYVGIC</sequence>
<dbReference type="EMBL" id="WJXA01000345">
    <property type="protein sequence ID" value="KAF7113131.1"/>
    <property type="molecule type" value="Genomic_DNA"/>
</dbReference>
<dbReference type="InterPro" id="IPR007021">
    <property type="entry name" value="DUF659"/>
</dbReference>
<comment type="caution">
    <text evidence="3">The sequence shown here is derived from an EMBL/GenBank/DDBJ whole genome shotgun (WGS) entry which is preliminary data.</text>
</comment>